<keyword evidence="5" id="KW-1185">Reference proteome</keyword>
<dbReference type="InterPro" id="IPR042099">
    <property type="entry name" value="ANL_N_sf"/>
</dbReference>
<evidence type="ECO:0000313" key="4">
    <source>
        <dbReference type="EMBL" id="KAJ8613010.1"/>
    </source>
</evidence>
<dbReference type="InterPro" id="IPR045851">
    <property type="entry name" value="AMP-bd_C_sf"/>
</dbReference>
<organism evidence="4 5">
    <name type="scientific">Chrysophaeum taylorii</name>
    <dbReference type="NCBI Taxonomy" id="2483200"/>
    <lineage>
        <taxon>Eukaryota</taxon>
        <taxon>Sar</taxon>
        <taxon>Stramenopiles</taxon>
        <taxon>Ochrophyta</taxon>
        <taxon>Pelagophyceae</taxon>
        <taxon>Pelagomonadales</taxon>
        <taxon>Pelagomonadaceae</taxon>
        <taxon>Chrysophaeum</taxon>
    </lineage>
</organism>
<dbReference type="Proteomes" id="UP001230188">
    <property type="component" value="Unassembled WGS sequence"/>
</dbReference>
<protein>
    <recommendedName>
        <fullName evidence="3">Phosphatidic acid phosphatase type 2/haloperoxidase domain-containing protein</fullName>
    </recommendedName>
</protein>
<feature type="transmembrane region" description="Helical" evidence="2">
    <location>
        <begin position="1639"/>
        <end position="1660"/>
    </location>
</feature>
<dbReference type="InterPro" id="IPR000326">
    <property type="entry name" value="PAP2/HPO"/>
</dbReference>
<feature type="transmembrane region" description="Helical" evidence="2">
    <location>
        <begin position="1549"/>
        <end position="1571"/>
    </location>
</feature>
<dbReference type="SMART" id="SM00014">
    <property type="entry name" value="acidPPc"/>
    <property type="match status" value="1"/>
</dbReference>
<evidence type="ECO:0000313" key="5">
    <source>
        <dbReference type="Proteomes" id="UP001230188"/>
    </source>
</evidence>
<dbReference type="PROSITE" id="PS00012">
    <property type="entry name" value="PHOSPHOPANTETHEINE"/>
    <property type="match status" value="1"/>
</dbReference>
<reference evidence="4" key="1">
    <citation type="submission" date="2023-01" db="EMBL/GenBank/DDBJ databases">
        <title>Metagenome sequencing of chrysophaentin producing Chrysophaeum taylorii.</title>
        <authorList>
            <person name="Davison J."/>
            <person name="Bewley C."/>
        </authorList>
    </citation>
    <scope>NUCLEOTIDE SEQUENCE</scope>
    <source>
        <strain evidence="4">NIES-1699</strain>
    </source>
</reference>
<keyword evidence="2" id="KW-0472">Membrane</keyword>
<dbReference type="Pfam" id="PF00501">
    <property type="entry name" value="AMP-binding"/>
    <property type="match status" value="1"/>
</dbReference>
<dbReference type="InterPro" id="IPR006162">
    <property type="entry name" value="Ppantetheine_attach_site"/>
</dbReference>
<keyword evidence="2" id="KW-1133">Transmembrane helix</keyword>
<dbReference type="PROSITE" id="PS00455">
    <property type="entry name" value="AMP_BINDING"/>
    <property type="match status" value="1"/>
</dbReference>
<feature type="region of interest" description="Disordered" evidence="1">
    <location>
        <begin position="956"/>
        <end position="983"/>
    </location>
</feature>
<name>A0AAD7UNG6_9STRA</name>
<dbReference type="InterPro" id="IPR000873">
    <property type="entry name" value="AMP-dep_synth/lig_dom"/>
</dbReference>
<evidence type="ECO:0000259" key="3">
    <source>
        <dbReference type="SMART" id="SM00014"/>
    </source>
</evidence>
<dbReference type="CDD" id="cd01610">
    <property type="entry name" value="PAP2_like"/>
    <property type="match status" value="1"/>
</dbReference>
<feature type="transmembrane region" description="Helical" evidence="2">
    <location>
        <begin position="1508"/>
        <end position="1529"/>
    </location>
</feature>
<keyword evidence="2" id="KW-0812">Transmembrane</keyword>
<dbReference type="Gene3D" id="1.20.144.10">
    <property type="entry name" value="Phosphatidic acid phosphatase type 2/haloperoxidase"/>
    <property type="match status" value="1"/>
</dbReference>
<feature type="transmembrane region" description="Helical" evidence="2">
    <location>
        <begin position="1672"/>
        <end position="1696"/>
    </location>
</feature>
<dbReference type="PANTHER" id="PTHR22754:SF32">
    <property type="entry name" value="DISCO-INTERACTING PROTEIN 2"/>
    <property type="match status" value="1"/>
</dbReference>
<dbReference type="InterPro" id="IPR036938">
    <property type="entry name" value="PAP2/HPO_sf"/>
</dbReference>
<dbReference type="InterPro" id="IPR020845">
    <property type="entry name" value="AMP-binding_CS"/>
</dbReference>
<dbReference type="Pfam" id="PF01569">
    <property type="entry name" value="PAP2"/>
    <property type="match status" value="1"/>
</dbReference>
<dbReference type="PANTHER" id="PTHR22754">
    <property type="entry name" value="DISCO-INTERACTING PROTEIN 2 DIP2 -RELATED"/>
    <property type="match status" value="1"/>
</dbReference>
<sequence>MERSCVERARPAWYRKWSEAPSLLAQASATVSQLRGETSIVWLGSDNREEVCMSFGTMWERTTTVMRYLTEQGVATKGDRVLLCMSPGPTFFWVMLACLRGGIVAVPVYPPNPSRHMQRGLDKLQLLRENCQANACCCDKDVDRLRRTTSVLYDWPSGLAWVNCEGMTEVSSGSVVSALGRAISADHGFEEVAASKQLETNVDEDHIAFLQYTSGSTGEPKGVMLSHRNLWHNVNELYIPTLERGAALDDRTTEVSVLMFLGPFVGGWKMIHTSPLIFLADPLGWLKTMSTYKVHWSASPDFGFDLCVRRLSRSPADFLESIDLSSILRLGAGVGQRCRPDQLRTFYDTVAAAAGIYAPFERFFMPAYGLAEHVVGTSFELDGIVSSKTIPSLVSSGSQFLCDISIVDPETRTVVTGDAMTGELWISGSDSEARGYWGKPELSEETFRARAQNEDDDRSYLRTGDLAFVEDGHLFICGRLKDLIIVGGCNYYPEDCEIAADKATAGVGRPGCIAAFAIENLEDNGEETLALVFEVYEHTELEAADAAQRAASAVFRDVGLNPARVVAIKEKSIPKTTSGKIRRRATRDALREGTLSIVFDTAAKLADASPRSNETRPILERMFSWLSAASPAPDGDTESLVSIVTPKKKPSPYSKATAFTFQETTPELLRPSVNQSLNNKTGRSWTSLKSVRETVLAACNDDDDDDEKKSTTRVLPSPLSTLEDIAAASSSSGGGGQVVRETLDAVRHKLLASPTLEWTADELARSIEVAFVEVTLVFETRRRAVAREINSKTCVFDVGLSSMELVGLRDTVTVALDVDVKLELLLRATFPISSLAEEIVATVEAISDEARAEARVASGVFGGTCPAEGAAALEAYSELADLGDDRVFPYALSRFERATTCQVIAFCLWLPCGIMLAAVRLCAFAALVASTSPVSCLRHLHFIIGLRLTALDAGASKSSTNKRTGSGDVEDDDEDDELTTTSCNLPVSDDEPTLVLVNHHVTPDLFFVVHALLRRAKAPLVPVVLAHDKLASFYRISGLGGMVELASGTTVLERVEAWKEHDEARRRPMVLAPHGQTLRAPFISPPMKYWLTQDVRTVVASTILANNPFNMELRVVGGSLLLDFLLFLAMPTHRATIHFDLVRRGERQLQAEEEDGKASPSWLRAWGNVVTSRGLTVTPWSPQLKSRVVSGDSSPRELNDDHFETILGHAAARNNQMRALVVVVERVLRHPGNTSVINRKLDTLLTSYAARFDLVVVQNGKVGIDVVDYFFAKLVPTVSVTLSPYASLAETVEGYSPDVVFVASLEELPRGLLATRRAAVVVVNPSDADRNTAEAFGLSVLRAPEGVASWWRSLNQFEANIIARIQRWMLRSCVTQIFVSWVHWIFAEEQVIVLGCVLAAARQSPDLVISVGRAYTITHAWACYVPKLFFARPRPFWLENNHVKFACSWDLSVHDNSFPSGHAAFVATIAATCWNFGAVRITSLVTTCLAVVAAFARVAAGVHYPSDVVVGATGAVVLNYLVFWPLGLLERSRGPKGFMVRDEELVNRQLGATAAVTAVNAIGILFAFLFAKVPPMTDRIAWTRTHSSEYQKHVDAAGVNRSVQLIDSHKKIESAVTALFAASITVFWTTALTREPKHAAAAILISIASVVLFLLTRGYARRTKAKNNRGCFFVIQTVLIAVLLFFNLVVVDVIIFKLFENEKMKCISGFRGSDFRFENFDSYPTYFREDSTLTLAQAGTYQGPEDIEEYMRYASHFSPFFSFAALVKESITFKSFDVDAGICQFVTVQTSDYITNPNVALATRVNATSLAKIYYDSYDDYFPRVDVYYSRGLVNFLFEETLNTQQTREFICGVMADNCTFTTRSMAECVADLDALPTFSSNYSHVDGNSEACRDLHGVFARDDPENHCPHISFEPMVDPKGRIKCQNSSNMLPSDLFDDFDIDFYENFCEDNGVDPDQGYVVDAAW</sequence>
<feature type="domain" description="Phosphatidic acid phosphatase type 2/haloperoxidase" evidence="3">
    <location>
        <begin position="1409"/>
        <end position="1523"/>
    </location>
</feature>
<dbReference type="SUPFAM" id="SSF48317">
    <property type="entry name" value="Acid phosphatase/Vanadium-dependent haloperoxidase"/>
    <property type="match status" value="1"/>
</dbReference>
<feature type="transmembrane region" description="Helical" evidence="2">
    <location>
        <begin position="1474"/>
        <end position="1496"/>
    </location>
</feature>
<feature type="transmembrane region" description="Helical" evidence="2">
    <location>
        <begin position="1615"/>
        <end position="1633"/>
    </location>
</feature>
<dbReference type="Gene3D" id="3.40.50.12780">
    <property type="entry name" value="N-terminal domain of ligase-like"/>
    <property type="match status" value="1"/>
</dbReference>
<proteinExistence type="predicted"/>
<accession>A0AAD7UNG6</accession>
<feature type="compositionally biased region" description="Acidic residues" evidence="1">
    <location>
        <begin position="968"/>
        <end position="978"/>
    </location>
</feature>
<dbReference type="EMBL" id="JAQMWT010000037">
    <property type="protein sequence ID" value="KAJ8613010.1"/>
    <property type="molecule type" value="Genomic_DNA"/>
</dbReference>
<comment type="caution">
    <text evidence="4">The sequence shown here is derived from an EMBL/GenBank/DDBJ whole genome shotgun (WGS) entry which is preliminary data.</text>
</comment>
<dbReference type="SUPFAM" id="SSF56801">
    <property type="entry name" value="Acetyl-CoA synthetase-like"/>
    <property type="match status" value="1"/>
</dbReference>
<evidence type="ECO:0000256" key="1">
    <source>
        <dbReference type="SAM" id="MobiDB-lite"/>
    </source>
</evidence>
<evidence type="ECO:0000256" key="2">
    <source>
        <dbReference type="SAM" id="Phobius"/>
    </source>
</evidence>
<dbReference type="Gene3D" id="3.30.300.30">
    <property type="match status" value="1"/>
</dbReference>
<gene>
    <name evidence="4" type="ORF">CTAYLR_004055</name>
</gene>